<dbReference type="InterPro" id="IPR020846">
    <property type="entry name" value="MFS_dom"/>
</dbReference>
<comment type="caution">
    <text evidence="8">The sequence shown here is derived from an EMBL/GenBank/DDBJ whole genome shotgun (WGS) entry which is preliminary data.</text>
</comment>
<comment type="subcellular location">
    <subcellularLocation>
        <location evidence="1">Cell membrane</location>
        <topology evidence="1">Multi-pass membrane protein</topology>
    </subcellularLocation>
</comment>
<dbReference type="InterPro" id="IPR011701">
    <property type="entry name" value="MFS"/>
</dbReference>
<feature type="transmembrane region" description="Helical" evidence="6">
    <location>
        <begin position="291"/>
        <end position="312"/>
    </location>
</feature>
<evidence type="ECO:0000259" key="7">
    <source>
        <dbReference type="PROSITE" id="PS50850"/>
    </source>
</evidence>
<evidence type="ECO:0000256" key="6">
    <source>
        <dbReference type="SAM" id="Phobius"/>
    </source>
</evidence>
<reference evidence="8 9" key="1">
    <citation type="submission" date="2023-07" db="EMBL/GenBank/DDBJ databases">
        <title>Sequencing the genomes of 1000 actinobacteria strains.</title>
        <authorList>
            <person name="Klenk H.-P."/>
        </authorList>
    </citation>
    <scope>NUCLEOTIDE SEQUENCE [LARGE SCALE GENOMIC DNA]</scope>
    <source>
        <strain evidence="8 9">DSM 44109</strain>
    </source>
</reference>
<feature type="transmembrane region" description="Helical" evidence="6">
    <location>
        <begin position="413"/>
        <end position="431"/>
    </location>
</feature>
<evidence type="ECO:0000256" key="2">
    <source>
        <dbReference type="ARBA" id="ARBA00022692"/>
    </source>
</evidence>
<dbReference type="PROSITE" id="PS50850">
    <property type="entry name" value="MFS"/>
    <property type="match status" value="1"/>
</dbReference>
<feature type="transmembrane region" description="Helical" evidence="6">
    <location>
        <begin position="116"/>
        <end position="139"/>
    </location>
</feature>
<feature type="region of interest" description="Disordered" evidence="5">
    <location>
        <begin position="201"/>
        <end position="265"/>
    </location>
</feature>
<evidence type="ECO:0000313" key="8">
    <source>
        <dbReference type="EMBL" id="MDP9864703.1"/>
    </source>
</evidence>
<keyword evidence="2 6" id="KW-0812">Transmembrane</keyword>
<keyword evidence="4 6" id="KW-0472">Membrane</keyword>
<evidence type="ECO:0000313" key="9">
    <source>
        <dbReference type="Proteomes" id="UP001230426"/>
    </source>
</evidence>
<feature type="transmembrane region" description="Helical" evidence="6">
    <location>
        <begin position="91"/>
        <end position="110"/>
    </location>
</feature>
<dbReference type="SUPFAM" id="SSF103473">
    <property type="entry name" value="MFS general substrate transporter"/>
    <property type="match status" value="1"/>
</dbReference>
<dbReference type="PANTHER" id="PTHR23531">
    <property type="entry name" value="QUINOLENE RESISTANCE PROTEIN NORA"/>
    <property type="match status" value="1"/>
</dbReference>
<feature type="domain" description="Major facilitator superfamily (MFS) profile" evidence="7">
    <location>
        <begin position="26"/>
        <end position="459"/>
    </location>
</feature>
<keyword evidence="3 6" id="KW-1133">Transmembrane helix</keyword>
<feature type="compositionally biased region" description="Pro residues" evidence="5">
    <location>
        <begin position="203"/>
        <end position="216"/>
    </location>
</feature>
<sequence length="459" mass="45629">MDSPDLATPATGRTPAVPRSRILTWPLIMVFLSTFGAGMSFCLLLSVVPLYASSIGAGGLGAGLTTGVLMASTVVAELCTPRLAARFGHRAVMATGLVLLGVPALALPGSTSTATVMAVCAVRGAGFAVSVVLSGALVAALVPPERRGEGLGLYGVVVGVPAVVALPLGVWLAGEIGYPPVFVAGALAALAGLAAVPALPGRAPRPGPRAPVPGRSPAPARDQAAAPAAAPGRPPAPEHGQTPAQRALGQAPAQQTYGQAPAQHTYGQAPAQRALGVLAGFRTPALVRPSIVFAATAMASGTVVTFLPVAVPPGSGDLAAVALLTQAAASTLTRWWAGWHADRHGTGRLLAPGVLMAAAGMTGLVFTTAPAAVVAGMALFGAGFGIAQNASLTMMFERAPASAYGTVSAVWNLAYDAGLGLGAVAAGVLAVRTGYPFAFALTAALVPIALVLARPRPHR</sequence>
<dbReference type="PANTHER" id="PTHR23531:SF1">
    <property type="entry name" value="QUINOLENE RESISTANCE PROTEIN NORA"/>
    <property type="match status" value="1"/>
</dbReference>
<gene>
    <name evidence="8" type="ORF">J2S55_003969</name>
</gene>
<proteinExistence type="predicted"/>
<dbReference type="EMBL" id="JAUSRB010000002">
    <property type="protein sequence ID" value="MDP9864703.1"/>
    <property type="molecule type" value="Genomic_DNA"/>
</dbReference>
<evidence type="ECO:0000256" key="5">
    <source>
        <dbReference type="SAM" id="MobiDB-lite"/>
    </source>
</evidence>
<feature type="transmembrane region" description="Helical" evidence="6">
    <location>
        <begin position="437"/>
        <end position="453"/>
    </location>
</feature>
<protein>
    <submittedName>
        <fullName evidence="8">MFS family arabinose efflux permease</fullName>
    </submittedName>
</protein>
<dbReference type="Proteomes" id="UP001230426">
    <property type="component" value="Unassembled WGS sequence"/>
</dbReference>
<feature type="transmembrane region" description="Helical" evidence="6">
    <location>
        <begin position="58"/>
        <end position="79"/>
    </location>
</feature>
<accession>A0ABT9R644</accession>
<dbReference type="InterPro" id="IPR036259">
    <property type="entry name" value="MFS_trans_sf"/>
</dbReference>
<organism evidence="8 9">
    <name type="scientific">Streptosporangium brasiliense</name>
    <dbReference type="NCBI Taxonomy" id="47480"/>
    <lineage>
        <taxon>Bacteria</taxon>
        <taxon>Bacillati</taxon>
        <taxon>Actinomycetota</taxon>
        <taxon>Actinomycetes</taxon>
        <taxon>Streptosporangiales</taxon>
        <taxon>Streptosporangiaceae</taxon>
        <taxon>Streptosporangium</taxon>
    </lineage>
</organism>
<dbReference type="Gene3D" id="1.20.1250.20">
    <property type="entry name" value="MFS general substrate transporter like domains"/>
    <property type="match status" value="1"/>
</dbReference>
<evidence type="ECO:0000256" key="1">
    <source>
        <dbReference type="ARBA" id="ARBA00004651"/>
    </source>
</evidence>
<feature type="compositionally biased region" description="Low complexity" evidence="5">
    <location>
        <begin position="217"/>
        <end position="231"/>
    </location>
</feature>
<feature type="transmembrane region" description="Helical" evidence="6">
    <location>
        <begin position="372"/>
        <end position="392"/>
    </location>
</feature>
<dbReference type="Pfam" id="PF07690">
    <property type="entry name" value="MFS_1"/>
    <property type="match status" value="1"/>
</dbReference>
<dbReference type="InterPro" id="IPR052714">
    <property type="entry name" value="MFS_Exporter"/>
</dbReference>
<keyword evidence="9" id="KW-1185">Reference proteome</keyword>
<feature type="transmembrane region" description="Helical" evidence="6">
    <location>
        <begin position="178"/>
        <end position="199"/>
    </location>
</feature>
<evidence type="ECO:0000256" key="3">
    <source>
        <dbReference type="ARBA" id="ARBA00022989"/>
    </source>
</evidence>
<evidence type="ECO:0000256" key="4">
    <source>
        <dbReference type="ARBA" id="ARBA00023136"/>
    </source>
</evidence>
<dbReference type="RefSeq" id="WP_306863011.1">
    <property type="nucleotide sequence ID" value="NZ_JAUSRB010000002.1"/>
</dbReference>
<name>A0ABT9R644_9ACTN</name>
<feature type="transmembrane region" description="Helical" evidence="6">
    <location>
        <begin position="151"/>
        <end position="172"/>
    </location>
</feature>
<feature type="transmembrane region" description="Helical" evidence="6">
    <location>
        <begin position="27"/>
        <end position="52"/>
    </location>
</feature>